<reference evidence="5" key="1">
    <citation type="submission" date="2016-10" db="EMBL/GenBank/DDBJ databases">
        <authorList>
            <person name="Varghese N."/>
            <person name="Submissions S."/>
        </authorList>
    </citation>
    <scope>NUCLEOTIDE SEQUENCE [LARGE SCALE GENOMIC DNA]</scope>
    <source>
        <strain evidence="5">DSM 22951</strain>
    </source>
</reference>
<dbReference type="Proteomes" id="UP000250028">
    <property type="component" value="Unassembled WGS sequence"/>
</dbReference>
<dbReference type="PANTHER" id="PTHR11364">
    <property type="entry name" value="THIOSULFATE SULFERTANSFERASE"/>
    <property type="match status" value="1"/>
</dbReference>
<evidence type="ECO:0000259" key="3">
    <source>
        <dbReference type="PROSITE" id="PS50206"/>
    </source>
</evidence>
<dbReference type="OrthoDB" id="9770030at2"/>
<evidence type="ECO:0000256" key="2">
    <source>
        <dbReference type="ARBA" id="ARBA00022737"/>
    </source>
</evidence>
<feature type="domain" description="Rhodanese" evidence="3">
    <location>
        <begin position="18"/>
        <end position="135"/>
    </location>
</feature>
<keyword evidence="5" id="KW-1185">Reference proteome</keyword>
<dbReference type="EMBL" id="UESZ01000001">
    <property type="protein sequence ID" value="SSA34324.1"/>
    <property type="molecule type" value="Genomic_DNA"/>
</dbReference>
<evidence type="ECO:0000256" key="1">
    <source>
        <dbReference type="ARBA" id="ARBA00022679"/>
    </source>
</evidence>
<dbReference type="Pfam" id="PF00581">
    <property type="entry name" value="Rhodanese"/>
    <property type="match status" value="2"/>
</dbReference>
<keyword evidence="4" id="KW-0670">Pyruvate</keyword>
<dbReference type="SMART" id="SM00450">
    <property type="entry name" value="RHOD"/>
    <property type="match status" value="2"/>
</dbReference>
<protein>
    <submittedName>
        <fullName evidence="4">Thiosulfate/3-mercaptopyruvate sulfurtransferase</fullName>
    </submittedName>
</protein>
<dbReference type="RefSeq" id="WP_109688734.1">
    <property type="nucleotide sequence ID" value="NZ_QGDN01000001.1"/>
</dbReference>
<keyword evidence="2" id="KW-0677">Repeat</keyword>
<evidence type="ECO:0000313" key="5">
    <source>
        <dbReference type="Proteomes" id="UP000250028"/>
    </source>
</evidence>
<proteinExistence type="predicted"/>
<organism evidence="4 5">
    <name type="scientific">Branchiibius hedensis</name>
    <dbReference type="NCBI Taxonomy" id="672460"/>
    <lineage>
        <taxon>Bacteria</taxon>
        <taxon>Bacillati</taxon>
        <taxon>Actinomycetota</taxon>
        <taxon>Actinomycetes</taxon>
        <taxon>Micrococcales</taxon>
        <taxon>Dermacoccaceae</taxon>
        <taxon>Branchiibius</taxon>
    </lineage>
</organism>
<keyword evidence="1 4" id="KW-0808">Transferase</keyword>
<feature type="domain" description="Rhodanese" evidence="3">
    <location>
        <begin position="163"/>
        <end position="276"/>
    </location>
</feature>
<name>A0A2Y8ZR24_9MICO</name>
<gene>
    <name evidence="4" type="ORF">SAMN04489750_1641</name>
</gene>
<dbReference type="InterPro" id="IPR036873">
    <property type="entry name" value="Rhodanese-like_dom_sf"/>
</dbReference>
<accession>A0A2Y8ZR24</accession>
<dbReference type="AlphaFoldDB" id="A0A2Y8ZR24"/>
<dbReference type="InterPro" id="IPR001763">
    <property type="entry name" value="Rhodanese-like_dom"/>
</dbReference>
<sequence length="277" mass="28943">MVATPTPLISVAELANQTQSAPLLLDVRWALGDEDQRGVYEAGHLPDAAFIDMETALSSHGNGGGRHPMPTLEAFQEAMRTAGVSGDSSVVVYDAGNSLAASRCWWLLRYFGHQDVRVLDGGYAAWLAAGLPSQSGPSPQRSGDFVASPGAEVLLTADDAGELARTGLLLDGRPAPRFHGREETIDPVAGHIPGAVSAPALANLRPDGRFLDADDLALRFTALGVETHEAVGVYCGSGVQAAHLALALEASGVQSPVGVYLGSWSDWITNPDRPVAT</sequence>
<dbReference type="Gene3D" id="3.40.250.10">
    <property type="entry name" value="Rhodanese-like domain"/>
    <property type="match status" value="2"/>
</dbReference>
<dbReference type="PANTHER" id="PTHR11364:SF27">
    <property type="entry name" value="SULFURTRANSFERASE"/>
    <property type="match status" value="1"/>
</dbReference>
<dbReference type="PROSITE" id="PS50206">
    <property type="entry name" value="RHODANESE_3"/>
    <property type="match status" value="2"/>
</dbReference>
<dbReference type="CDD" id="cd01448">
    <property type="entry name" value="TST_Repeat_1"/>
    <property type="match status" value="1"/>
</dbReference>
<dbReference type="InterPro" id="IPR045078">
    <property type="entry name" value="TST/MPST-like"/>
</dbReference>
<dbReference type="GO" id="GO:0004792">
    <property type="term" value="F:thiosulfate-cyanide sulfurtransferase activity"/>
    <property type="evidence" value="ECO:0007669"/>
    <property type="project" value="TreeGrafter"/>
</dbReference>
<evidence type="ECO:0000313" key="4">
    <source>
        <dbReference type="EMBL" id="SSA34324.1"/>
    </source>
</evidence>
<dbReference type="SUPFAM" id="SSF52821">
    <property type="entry name" value="Rhodanese/Cell cycle control phosphatase"/>
    <property type="match status" value="2"/>
</dbReference>